<dbReference type="FunFam" id="2.60.120.260:FF:000016">
    <property type="entry name" value="Contactin-associated protein-like 4 isoform 1"/>
    <property type="match status" value="1"/>
</dbReference>
<comment type="caution">
    <text evidence="4">The sequence shown here is derived from an EMBL/GenBank/DDBJ whole genome shotgun (WGS) entry which is preliminary data.</text>
</comment>
<dbReference type="Gene3D" id="2.60.120.260">
    <property type="entry name" value="Galactose-binding domain-like"/>
    <property type="match status" value="1"/>
</dbReference>
<dbReference type="PROSITE" id="PS50022">
    <property type="entry name" value="FA58C_3"/>
    <property type="match status" value="1"/>
</dbReference>
<dbReference type="EMBL" id="MU827331">
    <property type="protein sequence ID" value="KAJ7354897.1"/>
    <property type="molecule type" value="Genomic_DNA"/>
</dbReference>
<dbReference type="PROSITE" id="PS01285">
    <property type="entry name" value="FA58C_1"/>
    <property type="match status" value="1"/>
</dbReference>
<evidence type="ECO:0000256" key="2">
    <source>
        <dbReference type="SAM" id="Phobius"/>
    </source>
</evidence>
<feature type="domain" description="F5/8 type C" evidence="3">
    <location>
        <begin position="14"/>
        <end position="174"/>
    </location>
</feature>
<dbReference type="InterPro" id="IPR000421">
    <property type="entry name" value="FA58C"/>
</dbReference>
<evidence type="ECO:0000313" key="5">
    <source>
        <dbReference type="Proteomes" id="UP001163046"/>
    </source>
</evidence>
<evidence type="ECO:0000259" key="3">
    <source>
        <dbReference type="PROSITE" id="PS50022"/>
    </source>
</evidence>
<reference evidence="4" key="1">
    <citation type="submission" date="2023-01" db="EMBL/GenBank/DDBJ databases">
        <title>Genome assembly of the deep-sea coral Lophelia pertusa.</title>
        <authorList>
            <person name="Herrera S."/>
            <person name="Cordes E."/>
        </authorList>
    </citation>
    <scope>NUCLEOTIDE SEQUENCE</scope>
    <source>
        <strain evidence="4">USNM1676648</strain>
        <tissue evidence="4">Polyp</tissue>
    </source>
</reference>
<accession>A0A9X0CK67</accession>
<protein>
    <recommendedName>
        <fullName evidence="3">F5/8 type C domain-containing protein</fullName>
    </recommendedName>
</protein>
<organism evidence="4 5">
    <name type="scientific">Desmophyllum pertusum</name>
    <dbReference type="NCBI Taxonomy" id="174260"/>
    <lineage>
        <taxon>Eukaryota</taxon>
        <taxon>Metazoa</taxon>
        <taxon>Cnidaria</taxon>
        <taxon>Anthozoa</taxon>
        <taxon>Hexacorallia</taxon>
        <taxon>Scleractinia</taxon>
        <taxon>Caryophylliina</taxon>
        <taxon>Caryophylliidae</taxon>
        <taxon>Desmophyllum</taxon>
    </lineage>
</organism>
<dbReference type="InterPro" id="IPR008979">
    <property type="entry name" value="Galactose-bd-like_sf"/>
</dbReference>
<dbReference type="SMART" id="SM00231">
    <property type="entry name" value="FA58C"/>
    <property type="match status" value="1"/>
</dbReference>
<dbReference type="CDD" id="cd00057">
    <property type="entry name" value="FA58C"/>
    <property type="match status" value="1"/>
</dbReference>
<dbReference type="Proteomes" id="UP001163046">
    <property type="component" value="Unassembled WGS sequence"/>
</dbReference>
<gene>
    <name evidence="4" type="ORF">OS493_029456</name>
</gene>
<dbReference type="AlphaFoldDB" id="A0A9X0CK67"/>
<evidence type="ECO:0000256" key="1">
    <source>
        <dbReference type="SAM" id="MobiDB-lite"/>
    </source>
</evidence>
<evidence type="ECO:0000313" key="4">
    <source>
        <dbReference type="EMBL" id="KAJ7354897.1"/>
    </source>
</evidence>
<sequence>MFVDVVWSCHCDVAKLHELGIEDGHIPDQAIKASSTLDTNHGAGRGRLNQGPTGSQGTAWCAKESNSDQYLEIDLIYTSKVTHVATQGMNDPPEVVNGTNITSWVKEYTLQYSTDGKTYNGYYFDKDLKIFHGNKDGTSISCCELPYPLVVRYLRFKPVSWEKKICLRVGVFGTGNVTGPLLWVLIIMFVFLIILALCCYRRNRKRSTLRPRPSKADKKKPSFYTNPIAPKSQPRNGTVTIVMTDITKTAEPEIYEEPEDEVQEVVAHFSDDGFSNRHGVTHFSVADEDEDESPAGLPERNGPTRGASVGSQDQPFRGASVSSQGRRNTAQSENHYESIQ</sequence>
<name>A0A9X0CK67_9CNID</name>
<dbReference type="PANTHER" id="PTHR24543:SF291">
    <property type="entry name" value="SMOKE ALARM, ISOFORM D"/>
    <property type="match status" value="1"/>
</dbReference>
<feature type="region of interest" description="Disordered" evidence="1">
    <location>
        <begin position="209"/>
        <end position="239"/>
    </location>
</feature>
<dbReference type="SUPFAM" id="SSF49785">
    <property type="entry name" value="Galactose-binding domain-like"/>
    <property type="match status" value="1"/>
</dbReference>
<keyword evidence="5" id="KW-1185">Reference proteome</keyword>
<dbReference type="Pfam" id="PF00754">
    <property type="entry name" value="F5_F8_type_C"/>
    <property type="match status" value="1"/>
</dbReference>
<feature type="compositionally biased region" description="Polar residues" evidence="1">
    <location>
        <begin position="309"/>
        <end position="340"/>
    </location>
</feature>
<dbReference type="PANTHER" id="PTHR24543">
    <property type="entry name" value="MULTICOPPER OXIDASE-RELATED"/>
    <property type="match status" value="1"/>
</dbReference>
<feature type="transmembrane region" description="Helical" evidence="2">
    <location>
        <begin position="181"/>
        <end position="200"/>
    </location>
</feature>
<keyword evidence="2" id="KW-1133">Transmembrane helix</keyword>
<proteinExistence type="predicted"/>
<keyword evidence="2" id="KW-0472">Membrane</keyword>
<feature type="region of interest" description="Disordered" evidence="1">
    <location>
        <begin position="284"/>
        <end position="340"/>
    </location>
</feature>
<dbReference type="OrthoDB" id="26719at2759"/>
<feature type="region of interest" description="Disordered" evidence="1">
    <location>
        <begin position="36"/>
        <end position="59"/>
    </location>
</feature>
<keyword evidence="2" id="KW-0812">Transmembrane</keyword>